<evidence type="ECO:0000259" key="1">
    <source>
        <dbReference type="PROSITE" id="PS50110"/>
    </source>
</evidence>
<dbReference type="EMBL" id="UINC01183836">
    <property type="protein sequence ID" value="SVD94774.1"/>
    <property type="molecule type" value="Genomic_DNA"/>
</dbReference>
<reference evidence="2" key="1">
    <citation type="submission" date="2018-05" db="EMBL/GenBank/DDBJ databases">
        <authorList>
            <person name="Lanie J.A."/>
            <person name="Ng W.-L."/>
            <person name="Kazmierczak K.M."/>
            <person name="Andrzejewski T.M."/>
            <person name="Davidsen T.M."/>
            <person name="Wayne K.J."/>
            <person name="Tettelin H."/>
            <person name="Glass J.I."/>
            <person name="Rusch D."/>
            <person name="Podicherti R."/>
            <person name="Tsui H.-C.T."/>
            <person name="Winkler M.E."/>
        </authorList>
    </citation>
    <scope>NUCLEOTIDE SEQUENCE</scope>
</reference>
<dbReference type="InterPro" id="IPR001789">
    <property type="entry name" value="Sig_transdc_resp-reg_receiver"/>
</dbReference>
<protein>
    <recommendedName>
        <fullName evidence="1">Response regulatory domain-containing protein</fullName>
    </recommendedName>
</protein>
<dbReference type="AlphaFoldDB" id="A0A382ZGW5"/>
<feature type="non-terminal residue" evidence="2">
    <location>
        <position position="51"/>
    </location>
</feature>
<evidence type="ECO:0000313" key="2">
    <source>
        <dbReference type="EMBL" id="SVD94774.1"/>
    </source>
</evidence>
<proteinExistence type="predicted"/>
<sequence length="51" mass="5864">MTQVVIFPDISANSGPDILMDFLIIDDEEIVRRTLQRYIEHRGGTPYLAEN</sequence>
<dbReference type="PROSITE" id="PS50110">
    <property type="entry name" value="RESPONSE_REGULATORY"/>
    <property type="match status" value="1"/>
</dbReference>
<accession>A0A382ZGW5</accession>
<feature type="domain" description="Response regulatory" evidence="1">
    <location>
        <begin position="21"/>
        <end position="51"/>
    </location>
</feature>
<organism evidence="2">
    <name type="scientific">marine metagenome</name>
    <dbReference type="NCBI Taxonomy" id="408172"/>
    <lineage>
        <taxon>unclassified sequences</taxon>
        <taxon>metagenomes</taxon>
        <taxon>ecological metagenomes</taxon>
    </lineage>
</organism>
<gene>
    <name evidence="2" type="ORF">METZ01_LOCUS447628</name>
</gene>
<dbReference type="GO" id="GO:0000160">
    <property type="term" value="P:phosphorelay signal transduction system"/>
    <property type="evidence" value="ECO:0007669"/>
    <property type="project" value="InterPro"/>
</dbReference>
<name>A0A382ZGW5_9ZZZZ</name>